<dbReference type="AlphaFoldDB" id="A0A6M1SJF0"/>
<comment type="caution">
    <text evidence="3">The sequence shown here is derived from an EMBL/GenBank/DDBJ whole genome shotgun (WGS) entry which is preliminary data.</text>
</comment>
<dbReference type="PANTHER" id="PTHR19328">
    <property type="entry name" value="HEDGEHOG-INTERACTING PROTEIN"/>
    <property type="match status" value="1"/>
</dbReference>
<gene>
    <name evidence="3" type="ORF">G3570_00780</name>
</gene>
<dbReference type="RefSeq" id="WP_165138194.1">
    <property type="nucleotide sequence ID" value="NZ_JAALLT010000001.1"/>
</dbReference>
<dbReference type="InterPro" id="IPR011041">
    <property type="entry name" value="Quinoprot_gluc/sorb_DH_b-prop"/>
</dbReference>
<feature type="domain" description="Glucose/Sorbosone dehydrogenase" evidence="2">
    <location>
        <begin position="44"/>
        <end position="366"/>
    </location>
</feature>
<evidence type="ECO:0000259" key="2">
    <source>
        <dbReference type="Pfam" id="PF07995"/>
    </source>
</evidence>
<dbReference type="PROSITE" id="PS51257">
    <property type="entry name" value="PROKAR_LIPOPROTEIN"/>
    <property type="match status" value="1"/>
</dbReference>
<feature type="chain" id="PRO_5026911149" evidence="1">
    <location>
        <begin position="19"/>
        <end position="376"/>
    </location>
</feature>
<dbReference type="EMBL" id="JAALLT010000001">
    <property type="protein sequence ID" value="NGP75149.1"/>
    <property type="molecule type" value="Genomic_DNA"/>
</dbReference>
<feature type="signal peptide" evidence="1">
    <location>
        <begin position="1"/>
        <end position="18"/>
    </location>
</feature>
<dbReference type="SUPFAM" id="SSF50952">
    <property type="entry name" value="Soluble quinoprotein glucose dehydrogenase"/>
    <property type="match status" value="1"/>
</dbReference>
<reference evidence="3 4" key="1">
    <citation type="submission" date="2020-02" db="EMBL/GenBank/DDBJ databases">
        <title>Balneolaceae bacterium YR4-1, complete genome.</title>
        <authorList>
            <person name="Li Y."/>
            <person name="Wu S."/>
        </authorList>
    </citation>
    <scope>NUCLEOTIDE SEQUENCE [LARGE SCALE GENOMIC DNA]</scope>
    <source>
        <strain evidence="3 4">YR4-1</strain>
    </source>
</reference>
<dbReference type="Pfam" id="PF07995">
    <property type="entry name" value="GSDH"/>
    <property type="match status" value="1"/>
</dbReference>
<organism evidence="3 4">
    <name type="scientific">Halalkalibaculum roseum</name>
    <dbReference type="NCBI Taxonomy" id="2709311"/>
    <lineage>
        <taxon>Bacteria</taxon>
        <taxon>Pseudomonadati</taxon>
        <taxon>Balneolota</taxon>
        <taxon>Balneolia</taxon>
        <taxon>Balneolales</taxon>
        <taxon>Balneolaceae</taxon>
        <taxon>Halalkalibaculum</taxon>
    </lineage>
</organism>
<accession>A0A6M1SJF0</accession>
<dbReference type="Proteomes" id="UP000473278">
    <property type="component" value="Unassembled WGS sequence"/>
</dbReference>
<evidence type="ECO:0000313" key="4">
    <source>
        <dbReference type="Proteomes" id="UP000473278"/>
    </source>
</evidence>
<evidence type="ECO:0000313" key="3">
    <source>
        <dbReference type="EMBL" id="NGP75149.1"/>
    </source>
</evidence>
<keyword evidence="1" id="KW-0732">Signal</keyword>
<dbReference type="InterPro" id="IPR012938">
    <property type="entry name" value="Glc/Sorbosone_DH"/>
</dbReference>
<protein>
    <submittedName>
        <fullName evidence="3">PQQ-dependent sugar dehydrogenase</fullName>
    </submittedName>
</protein>
<keyword evidence="4" id="KW-1185">Reference proteome</keyword>
<dbReference type="InterPro" id="IPR011042">
    <property type="entry name" value="6-blade_b-propeller_TolB-like"/>
</dbReference>
<dbReference type="PANTHER" id="PTHR19328:SF75">
    <property type="entry name" value="ALDOSE SUGAR DEHYDROGENASE YLII"/>
    <property type="match status" value="1"/>
</dbReference>
<dbReference type="Gene3D" id="2.120.10.30">
    <property type="entry name" value="TolB, C-terminal domain"/>
    <property type="match status" value="1"/>
</dbReference>
<proteinExistence type="predicted"/>
<name>A0A6M1SJF0_9BACT</name>
<sequence length="376" mass="41654">MKKILPLFTLMFSFLAISCAGQPDIERSDTDENYTTETVVSEVSVPWGMTWLPNGDMLITERSGTLHIFSDGDLSEPLSGVPEVWSNGQGGMLDVALHPDYEENGWIYLTYSSPQGNERGANTALMRARLNDDHTGLTNQEVLYKAVPNTRRGQHFGSRIAFDDEGYVYFSIGDRGNRDVNPQDITRDGGKIYRLNPDGTIPADNPFVNESGAKKAIYSYGHRNPQGMATHPETGEIWTHEHGPRGGDEVNLIKKGENYGWPIISYGINYSGTEFAEDTARAGMMQPEWYWDPSIAPSGMAFATSDTYPEWQGHLLVGSLKFNYLVLCLMEDNTITGEEVLFEGIGRVRSVEQGPDGYIYVGTEGNGIVRIVPKGT</sequence>
<evidence type="ECO:0000256" key="1">
    <source>
        <dbReference type="SAM" id="SignalP"/>
    </source>
</evidence>